<name>A0A382WZ02_9ZZZZ</name>
<accession>A0A382WZ02</accession>
<dbReference type="EMBL" id="UINC01163243">
    <property type="protein sequence ID" value="SVD63448.1"/>
    <property type="molecule type" value="Genomic_DNA"/>
</dbReference>
<protein>
    <submittedName>
        <fullName evidence="1">Uncharacterized protein</fullName>
    </submittedName>
</protein>
<dbReference type="AlphaFoldDB" id="A0A382WZ02"/>
<organism evidence="1">
    <name type="scientific">marine metagenome</name>
    <dbReference type="NCBI Taxonomy" id="408172"/>
    <lineage>
        <taxon>unclassified sequences</taxon>
        <taxon>metagenomes</taxon>
        <taxon>ecological metagenomes</taxon>
    </lineage>
</organism>
<evidence type="ECO:0000313" key="1">
    <source>
        <dbReference type="EMBL" id="SVD63448.1"/>
    </source>
</evidence>
<sequence length="157" mass="16772">MMKSLITTLLLITGISMAQPNHLPTSIPQTMSFQAMITDTLGNPITDGMHNFRFRIERPNPVQGGQVHVIWEETKQVAVVDGVISTVLGSVTPIGAMPFSNNFSLSVALGNEVISVSPLTSVPFAFNASRAMSANNATHADTAHFTHQAGHAHHADS</sequence>
<feature type="non-terminal residue" evidence="1">
    <location>
        <position position="157"/>
    </location>
</feature>
<gene>
    <name evidence="1" type="ORF">METZ01_LOCUS416302</name>
</gene>
<reference evidence="1" key="1">
    <citation type="submission" date="2018-05" db="EMBL/GenBank/DDBJ databases">
        <authorList>
            <person name="Lanie J.A."/>
            <person name="Ng W.-L."/>
            <person name="Kazmierczak K.M."/>
            <person name="Andrzejewski T.M."/>
            <person name="Davidsen T.M."/>
            <person name="Wayne K.J."/>
            <person name="Tettelin H."/>
            <person name="Glass J.I."/>
            <person name="Rusch D."/>
            <person name="Podicherti R."/>
            <person name="Tsui H.-C.T."/>
            <person name="Winkler M.E."/>
        </authorList>
    </citation>
    <scope>NUCLEOTIDE SEQUENCE</scope>
</reference>
<proteinExistence type="predicted"/>